<keyword evidence="1" id="KW-1133">Transmembrane helix</keyword>
<dbReference type="RefSeq" id="WP_267221651.1">
    <property type="nucleotide sequence ID" value="NZ_JAPCWC010000011.1"/>
</dbReference>
<sequence length="81" mass="8862">MIIVWDEPKRIANLAKHGIDFADIREEFFATAVVGEAKAGRHFAIGEMNGVIVVIFAVLGTEGVSIISARPANKKERRALE</sequence>
<reference evidence="2 3" key="1">
    <citation type="submission" date="2024-09" db="EMBL/GenBank/DDBJ databases">
        <authorList>
            <person name="Sun Q."/>
            <person name="Mori K."/>
        </authorList>
    </citation>
    <scope>NUCLEOTIDE SEQUENCE [LARGE SCALE GENOMIC DNA]</scope>
    <source>
        <strain evidence="2 3">CICC 11035S</strain>
    </source>
</reference>
<accession>A0ABV6S8L3</accession>
<dbReference type="EMBL" id="JBHLTM010000053">
    <property type="protein sequence ID" value="MFC0685596.1"/>
    <property type="molecule type" value="Genomic_DNA"/>
</dbReference>
<dbReference type="InterPro" id="IPR038573">
    <property type="entry name" value="BrnT_sf"/>
</dbReference>
<evidence type="ECO:0000313" key="3">
    <source>
        <dbReference type="Proteomes" id="UP001589858"/>
    </source>
</evidence>
<evidence type="ECO:0000313" key="2">
    <source>
        <dbReference type="EMBL" id="MFC0685596.1"/>
    </source>
</evidence>
<evidence type="ECO:0000256" key="1">
    <source>
        <dbReference type="SAM" id="Phobius"/>
    </source>
</evidence>
<name>A0ABV6S8L3_9SPHN</name>
<feature type="transmembrane region" description="Helical" evidence="1">
    <location>
        <begin position="50"/>
        <end position="69"/>
    </location>
</feature>
<keyword evidence="1" id="KW-0812">Transmembrane</keyword>
<gene>
    <name evidence="2" type="ORF">ACFFF8_13400</name>
</gene>
<proteinExistence type="predicted"/>
<keyword evidence="1" id="KW-0472">Membrane</keyword>
<dbReference type="Pfam" id="PF04365">
    <property type="entry name" value="BrnT_toxin"/>
    <property type="match status" value="1"/>
</dbReference>
<comment type="caution">
    <text evidence="2">The sequence shown here is derived from an EMBL/GenBank/DDBJ whole genome shotgun (WGS) entry which is preliminary data.</text>
</comment>
<organism evidence="2 3">
    <name type="scientific">Novosphingobium clariflavum</name>
    <dbReference type="NCBI Taxonomy" id="2029884"/>
    <lineage>
        <taxon>Bacteria</taxon>
        <taxon>Pseudomonadati</taxon>
        <taxon>Pseudomonadota</taxon>
        <taxon>Alphaproteobacteria</taxon>
        <taxon>Sphingomonadales</taxon>
        <taxon>Sphingomonadaceae</taxon>
        <taxon>Novosphingobium</taxon>
    </lineage>
</organism>
<protein>
    <submittedName>
        <fullName evidence="2">BrnT family toxin</fullName>
    </submittedName>
</protein>
<dbReference type="Gene3D" id="3.10.450.530">
    <property type="entry name" value="Ribonuclease toxin, BrnT, of type II toxin-antitoxin system"/>
    <property type="match status" value="1"/>
</dbReference>
<keyword evidence="3" id="KW-1185">Reference proteome</keyword>
<dbReference type="InterPro" id="IPR007460">
    <property type="entry name" value="BrnT_toxin"/>
</dbReference>
<dbReference type="Proteomes" id="UP001589858">
    <property type="component" value="Unassembled WGS sequence"/>
</dbReference>